<organism evidence="3">
    <name type="scientific">Cyclophora tenuis</name>
    <name type="common">Marine diatom</name>
    <dbReference type="NCBI Taxonomy" id="216820"/>
    <lineage>
        <taxon>Eukaryota</taxon>
        <taxon>Sar</taxon>
        <taxon>Stramenopiles</taxon>
        <taxon>Ochrophyta</taxon>
        <taxon>Bacillariophyta</taxon>
        <taxon>Fragilariophyceae</taxon>
        <taxon>Fragilariophycidae</taxon>
        <taxon>Cyclophorales</taxon>
        <taxon>Cyclophoraceae</taxon>
        <taxon>Cyclophora</taxon>
    </lineage>
</organism>
<keyword evidence="2" id="KW-0472">Membrane</keyword>
<proteinExistence type="predicted"/>
<feature type="compositionally biased region" description="Low complexity" evidence="1">
    <location>
        <begin position="269"/>
        <end position="284"/>
    </location>
</feature>
<feature type="region of interest" description="Disordered" evidence="1">
    <location>
        <begin position="269"/>
        <end position="343"/>
    </location>
</feature>
<sequence length="361" mass="39789">MACRLYCTKIKLTREEAREAASGGWSQRRTATASATKTLSGGDVLRELTQDVLLLFLEGLQSFLTEVLIPYSLAGSIMVFILLPLTGMTTRTTMTATTTISMNDTIIGLLYSILERLVLWTTFWLCPTVVVTLQTLPFWRQFWPKQSGTDSDDDDEEDEYSPASLLELLVDDDRDLCMAGGLVGTVVCVLLELVHHDGLPRLSSLIQSIVAIAIFVGMGGLVHLALEWYEQYDKKHDIQAMISRTICIHAPWLPKAMVKLGNALIAATAPKPKQQQQQKNQTSTEPRRVSSLSVSFKDDFDNNDDDDDDDNGGSSGSGGVDDETDCSGSSTTGTITTKAYRHEDVRVTIAVEPSVRHYKSE</sequence>
<gene>
    <name evidence="3" type="ORF">CTEN0397_LOCUS8427</name>
</gene>
<feature type="compositionally biased region" description="Acidic residues" evidence="1">
    <location>
        <begin position="301"/>
        <end position="311"/>
    </location>
</feature>
<accession>A0A7S1D3V2</accession>
<reference evidence="3" key="1">
    <citation type="submission" date="2021-01" db="EMBL/GenBank/DDBJ databases">
        <authorList>
            <person name="Corre E."/>
            <person name="Pelletier E."/>
            <person name="Niang G."/>
            <person name="Scheremetjew M."/>
            <person name="Finn R."/>
            <person name="Kale V."/>
            <person name="Holt S."/>
            <person name="Cochrane G."/>
            <person name="Meng A."/>
            <person name="Brown T."/>
            <person name="Cohen L."/>
        </authorList>
    </citation>
    <scope>NUCLEOTIDE SEQUENCE</scope>
    <source>
        <strain evidence="3">ECT3854</strain>
    </source>
</reference>
<evidence type="ECO:0000256" key="1">
    <source>
        <dbReference type="SAM" id="MobiDB-lite"/>
    </source>
</evidence>
<feature type="transmembrane region" description="Helical" evidence="2">
    <location>
        <begin position="63"/>
        <end position="83"/>
    </location>
</feature>
<keyword evidence="2" id="KW-1133">Transmembrane helix</keyword>
<dbReference type="AlphaFoldDB" id="A0A7S1D3V2"/>
<keyword evidence="2" id="KW-0812">Transmembrane</keyword>
<feature type="compositionally biased region" description="Low complexity" evidence="1">
    <location>
        <begin position="327"/>
        <end position="337"/>
    </location>
</feature>
<dbReference type="EMBL" id="HBFW01013239">
    <property type="protein sequence ID" value="CAD8937368.1"/>
    <property type="molecule type" value="Transcribed_RNA"/>
</dbReference>
<feature type="transmembrane region" description="Helical" evidence="2">
    <location>
        <begin position="206"/>
        <end position="226"/>
    </location>
</feature>
<evidence type="ECO:0000256" key="2">
    <source>
        <dbReference type="SAM" id="Phobius"/>
    </source>
</evidence>
<protein>
    <submittedName>
        <fullName evidence="3">Uncharacterized protein</fullName>
    </submittedName>
</protein>
<evidence type="ECO:0000313" key="3">
    <source>
        <dbReference type="EMBL" id="CAD8937368.1"/>
    </source>
</evidence>
<feature type="transmembrane region" description="Helical" evidence="2">
    <location>
        <begin position="120"/>
        <end position="139"/>
    </location>
</feature>
<name>A0A7S1D3V2_CYCTE</name>